<dbReference type="SUPFAM" id="SSF51445">
    <property type="entry name" value="(Trans)glycosidases"/>
    <property type="match status" value="1"/>
</dbReference>
<dbReference type="SUPFAM" id="SSF51011">
    <property type="entry name" value="Glycosyl hydrolase domain"/>
    <property type="match status" value="1"/>
</dbReference>
<dbReference type="InterPro" id="IPR055235">
    <property type="entry name" value="ASD1_cat"/>
</dbReference>
<proteinExistence type="inferred from homology"/>
<dbReference type="EMBL" id="BAABIL010000141">
    <property type="protein sequence ID" value="GAA4971292.1"/>
    <property type="molecule type" value="Genomic_DNA"/>
</dbReference>
<comment type="similarity">
    <text evidence="2">Belongs to the glycosyl hydrolase 51 family.</text>
</comment>
<evidence type="ECO:0000259" key="8">
    <source>
        <dbReference type="SMART" id="SM00813"/>
    </source>
</evidence>
<evidence type="ECO:0000313" key="10">
    <source>
        <dbReference type="Proteomes" id="UP001501195"/>
    </source>
</evidence>
<dbReference type="Pfam" id="PF22848">
    <property type="entry name" value="ASD1_dom"/>
    <property type="match status" value="1"/>
</dbReference>
<dbReference type="RefSeq" id="WP_345711421.1">
    <property type="nucleotide sequence ID" value="NZ_BAABIL010000141.1"/>
</dbReference>
<keyword evidence="5" id="KW-0378">Hydrolase</keyword>
<dbReference type="InterPro" id="IPR010720">
    <property type="entry name" value="Alpha-L-AF_C"/>
</dbReference>
<keyword evidence="7" id="KW-0326">Glycosidase</keyword>
<accession>A0ABP9HI11</accession>
<dbReference type="PANTHER" id="PTHR43576">
    <property type="entry name" value="ALPHA-L-ARABINOFURANOSIDASE C-RELATED"/>
    <property type="match status" value="1"/>
</dbReference>
<evidence type="ECO:0000256" key="5">
    <source>
        <dbReference type="ARBA" id="ARBA00022801"/>
    </source>
</evidence>
<comment type="catalytic activity">
    <reaction evidence="1">
        <text>Hydrolysis of terminal non-reducing alpha-L-arabinofuranoside residues in alpha-L-arabinosides.</text>
        <dbReference type="EC" id="3.2.1.55"/>
    </reaction>
</comment>
<dbReference type="InterPro" id="IPR013780">
    <property type="entry name" value="Glyco_hydro_b"/>
</dbReference>
<dbReference type="Gene3D" id="2.60.40.1180">
    <property type="entry name" value="Golgi alpha-mannosidase II"/>
    <property type="match status" value="1"/>
</dbReference>
<evidence type="ECO:0000256" key="6">
    <source>
        <dbReference type="ARBA" id="ARBA00023277"/>
    </source>
</evidence>
<protein>
    <recommendedName>
        <fullName evidence="4">non-reducing end alpha-L-arabinofuranosidase</fullName>
        <ecNumber evidence="4">3.2.1.55</ecNumber>
    </recommendedName>
</protein>
<comment type="subunit">
    <text evidence="3">Homohexamer; trimer of dimers.</text>
</comment>
<dbReference type="EC" id="3.2.1.55" evidence="4"/>
<dbReference type="Pfam" id="PF06964">
    <property type="entry name" value="Alpha-L-AF_C"/>
    <property type="match status" value="1"/>
</dbReference>
<evidence type="ECO:0000256" key="4">
    <source>
        <dbReference type="ARBA" id="ARBA00012670"/>
    </source>
</evidence>
<keyword evidence="10" id="KW-1185">Reference proteome</keyword>
<feature type="domain" description="Alpha-L-arabinofuranosidase C-terminal" evidence="8">
    <location>
        <begin position="291"/>
        <end position="496"/>
    </location>
</feature>
<sequence>MRNARLTLDPAFTVAPVPHRLFGSFVEHMGRCVYTGIFEPGHQAADERGLRTDVLQLVRELAPTVVRYPGGNFVSGYRWEDGVGPVAERPRRLDLAWGSVETNEFGLHEFDTWAREVGTETMMAINLGTRGVQEALDLLEYCNIGGGTRLSDQRIANGSKDPFGIKLWCLGNEMDGPWQTGHKTAHEYGRLAAETARAMRQVDPDLELVACGSSSRSMPTFGAWESTVLELAYDQVDYVSAHAYYQEFDGDAASFLASAVDMDAFIEQVVATADGVGARLKNRKRINISFDEWNVWYQSRPHKDPSIEKWTVAPRVIEDQYSVTDAVVVGTLLNSLLRHGDRVTIANQAQLVNVIGLLRSEPEGPAWKQTIAHPFEQVRHLARGQVLRVAGTSDRYETARFGDVDVVDASATHDEESGTVTLFLANRDQEQPARVEVGLRGFGAERVLSATTLHAGEGQDRHTANTADAPAAIAPRALEDVSLVDGTATVVLPPLSWSVVQFAGSPA</sequence>
<reference evidence="10" key="1">
    <citation type="journal article" date="2019" name="Int. J. Syst. Evol. Microbiol.">
        <title>The Global Catalogue of Microorganisms (GCM) 10K type strain sequencing project: providing services to taxonomists for standard genome sequencing and annotation.</title>
        <authorList>
            <consortium name="The Broad Institute Genomics Platform"/>
            <consortium name="The Broad Institute Genome Sequencing Center for Infectious Disease"/>
            <person name="Wu L."/>
            <person name="Ma J."/>
        </authorList>
    </citation>
    <scope>NUCLEOTIDE SEQUENCE [LARGE SCALE GENOMIC DNA]</scope>
    <source>
        <strain evidence="10">JCM 18126</strain>
    </source>
</reference>
<organism evidence="9 10">
    <name type="scientific">Kineococcus glutinatus</name>
    <dbReference type="NCBI Taxonomy" id="1070872"/>
    <lineage>
        <taxon>Bacteria</taxon>
        <taxon>Bacillati</taxon>
        <taxon>Actinomycetota</taxon>
        <taxon>Actinomycetes</taxon>
        <taxon>Kineosporiales</taxon>
        <taxon>Kineosporiaceae</taxon>
        <taxon>Kineococcus</taxon>
    </lineage>
</organism>
<name>A0ABP9HI11_9ACTN</name>
<dbReference type="Proteomes" id="UP001501195">
    <property type="component" value="Unassembled WGS sequence"/>
</dbReference>
<keyword evidence="6" id="KW-0119">Carbohydrate metabolism</keyword>
<evidence type="ECO:0000256" key="1">
    <source>
        <dbReference type="ARBA" id="ARBA00001462"/>
    </source>
</evidence>
<evidence type="ECO:0000256" key="7">
    <source>
        <dbReference type="ARBA" id="ARBA00023295"/>
    </source>
</evidence>
<dbReference type="PANTHER" id="PTHR43576:SF3">
    <property type="entry name" value="ALPHA-L-ARABINOFURANOSIDASE C"/>
    <property type="match status" value="1"/>
</dbReference>
<dbReference type="SMART" id="SM00813">
    <property type="entry name" value="Alpha-L-AF_C"/>
    <property type="match status" value="1"/>
</dbReference>
<evidence type="ECO:0000256" key="3">
    <source>
        <dbReference type="ARBA" id="ARBA00011165"/>
    </source>
</evidence>
<evidence type="ECO:0000313" key="9">
    <source>
        <dbReference type="EMBL" id="GAA4971292.1"/>
    </source>
</evidence>
<gene>
    <name evidence="9" type="ORF">GCM10023225_11400</name>
</gene>
<evidence type="ECO:0000256" key="2">
    <source>
        <dbReference type="ARBA" id="ARBA00007186"/>
    </source>
</evidence>
<dbReference type="Gene3D" id="3.20.20.80">
    <property type="entry name" value="Glycosidases"/>
    <property type="match status" value="1"/>
</dbReference>
<comment type="caution">
    <text evidence="9">The sequence shown here is derived from an EMBL/GenBank/DDBJ whole genome shotgun (WGS) entry which is preliminary data.</text>
</comment>
<dbReference type="InterPro" id="IPR017853">
    <property type="entry name" value="GH"/>
</dbReference>